<dbReference type="Proteomes" id="UP001064782">
    <property type="component" value="Unassembled WGS sequence"/>
</dbReference>
<evidence type="ECO:0000313" key="2">
    <source>
        <dbReference type="EMBL" id="GLD28826.1"/>
    </source>
</evidence>
<proteinExistence type="predicted"/>
<comment type="caution">
    <text evidence="2">The sequence shown here is derived from an EMBL/GenBank/DDBJ whole genome shotgun (WGS) entry which is preliminary data.</text>
</comment>
<sequence>MYTRPPIRLRASITRTGRPASARLRAAARPAMPAPTIKIDPVSGGAVLVFSLCGRGLAHPASRADAVRKPRRDRDTGVRVSHAVTGSCSENVTERTLRSGKIVRIWRAATVPRPSGERQ</sequence>
<evidence type="ECO:0000313" key="1">
    <source>
        <dbReference type="EMBL" id="GLB82512.1"/>
    </source>
</evidence>
<protein>
    <submittedName>
        <fullName evidence="2">Uncharacterized protein</fullName>
    </submittedName>
</protein>
<evidence type="ECO:0000313" key="3">
    <source>
        <dbReference type="Proteomes" id="UP001064782"/>
    </source>
</evidence>
<dbReference type="EMBL" id="BRZI01000003">
    <property type="protein sequence ID" value="GLD28826.1"/>
    <property type="molecule type" value="Genomic_DNA"/>
</dbReference>
<name>A0A9P3Q345_9MYCO</name>
<organism evidence="2 3">
    <name type="scientific">Mycobacterium kiyosense</name>
    <dbReference type="NCBI Taxonomy" id="2871094"/>
    <lineage>
        <taxon>Bacteria</taxon>
        <taxon>Bacillati</taxon>
        <taxon>Actinomycetota</taxon>
        <taxon>Actinomycetes</taxon>
        <taxon>Mycobacteriales</taxon>
        <taxon>Mycobacteriaceae</taxon>
        <taxon>Mycobacterium</taxon>
    </lineage>
</organism>
<keyword evidence="3" id="KW-1185">Reference proteome</keyword>
<dbReference type="EMBL" id="BRXE01000012">
    <property type="protein sequence ID" value="GLB82512.1"/>
    <property type="molecule type" value="Genomic_DNA"/>
</dbReference>
<reference evidence="2" key="1">
    <citation type="submission" date="2022-08" db="EMBL/GenBank/DDBJ databases">
        <title>Mycobacterium kiyosense sp. nov., scotochromogenic slow-glowing species isolated from respiratory specimens.</title>
        <authorList>
            <person name="Fukano H."/>
            <person name="Kazumi Y."/>
            <person name="Sakagami N."/>
            <person name="Ato M."/>
            <person name="Mitarai S."/>
            <person name="Hoshino Y."/>
        </authorList>
    </citation>
    <scope>NUCLEOTIDE SEQUENCE</scope>
    <source>
        <strain evidence="2">1413</strain>
        <strain evidence="1">SRL2020-028</strain>
    </source>
</reference>
<dbReference type="AlphaFoldDB" id="A0A9P3Q345"/>
<dbReference type="Proteomes" id="UP001165663">
    <property type="component" value="Unassembled WGS sequence"/>
</dbReference>
<accession>A0A9P3Q345</accession>
<gene>
    <name evidence="2" type="ORF">Mkiyose1413_07090</name>
    <name evidence="1" type="ORF">SRL2020028_17680</name>
</gene>